<evidence type="ECO:0000256" key="1">
    <source>
        <dbReference type="SAM" id="MobiDB-lite"/>
    </source>
</evidence>
<accession>A0ABS2VJ10</accession>
<evidence type="ECO:0000313" key="2">
    <source>
        <dbReference type="EMBL" id="MBN0043090.1"/>
    </source>
</evidence>
<reference evidence="2 3" key="1">
    <citation type="submission" date="2021-02" db="EMBL/GenBank/DDBJ databases">
        <title>Whole genome sequencing of Streptomyces actuosus VRA1.</title>
        <authorList>
            <person name="Sen G."/>
            <person name="Sen A."/>
        </authorList>
    </citation>
    <scope>NUCLEOTIDE SEQUENCE [LARGE SCALE GENOMIC DNA]</scope>
    <source>
        <strain evidence="2 3">VRA1</strain>
    </source>
</reference>
<name>A0ABS2VJ10_STRAS</name>
<gene>
    <name evidence="2" type="ORF">JS756_02965</name>
</gene>
<proteinExistence type="predicted"/>
<evidence type="ECO:0008006" key="4">
    <source>
        <dbReference type="Google" id="ProtNLM"/>
    </source>
</evidence>
<protein>
    <recommendedName>
        <fullName evidence="4">DNA-binding protein</fullName>
    </recommendedName>
</protein>
<dbReference type="EMBL" id="JAFFZS010000002">
    <property type="protein sequence ID" value="MBN0043090.1"/>
    <property type="molecule type" value="Genomic_DNA"/>
</dbReference>
<dbReference type="Proteomes" id="UP000788262">
    <property type="component" value="Unassembled WGS sequence"/>
</dbReference>
<feature type="region of interest" description="Disordered" evidence="1">
    <location>
        <begin position="79"/>
        <end position="101"/>
    </location>
</feature>
<organism evidence="2 3">
    <name type="scientific">Streptomyces actuosus</name>
    <dbReference type="NCBI Taxonomy" id="1885"/>
    <lineage>
        <taxon>Bacteria</taxon>
        <taxon>Bacillati</taxon>
        <taxon>Actinomycetota</taxon>
        <taxon>Actinomycetes</taxon>
        <taxon>Kitasatosporales</taxon>
        <taxon>Streptomycetaceae</taxon>
        <taxon>Streptomyces</taxon>
    </lineage>
</organism>
<keyword evidence="3" id="KW-1185">Reference proteome</keyword>
<comment type="caution">
    <text evidence="2">The sequence shown here is derived from an EMBL/GenBank/DDBJ whole genome shotgun (WGS) entry which is preliminary data.</text>
</comment>
<sequence length="101" mass="10944">MTTTSTEIAARRGMQYEEVVALPVAFDLETANRALGIGRTKGFELAKRGEYPVPVRRDGRTYRVNRADLLRELGMDPHCDGAGVAAPTPSDENAPVSTSSH</sequence>
<evidence type="ECO:0000313" key="3">
    <source>
        <dbReference type="Proteomes" id="UP000788262"/>
    </source>
</evidence>